<keyword evidence="6 8" id="KW-0472">Membrane</keyword>
<evidence type="ECO:0000256" key="6">
    <source>
        <dbReference type="ARBA" id="ARBA00023136"/>
    </source>
</evidence>
<dbReference type="PANTHER" id="PTHR30069:SF29">
    <property type="entry name" value="HEMOGLOBIN AND HEMOGLOBIN-HAPTOGLOBIN-BINDING PROTEIN 1-RELATED"/>
    <property type="match status" value="1"/>
</dbReference>
<evidence type="ECO:0000256" key="8">
    <source>
        <dbReference type="PROSITE-ProRule" id="PRU01360"/>
    </source>
</evidence>
<keyword evidence="4 8" id="KW-0812">Transmembrane</keyword>
<evidence type="ECO:0000313" key="11">
    <source>
        <dbReference type="EMBL" id="ETN94304.1"/>
    </source>
</evidence>
<keyword evidence="5 9" id="KW-0732">Signal</keyword>
<evidence type="ECO:0000256" key="3">
    <source>
        <dbReference type="ARBA" id="ARBA00022452"/>
    </source>
</evidence>
<dbReference type="SUPFAM" id="SSF49464">
    <property type="entry name" value="Carboxypeptidase regulatory domain-like"/>
    <property type="match status" value="1"/>
</dbReference>
<organism evidence="11 12">
    <name type="scientific">Zhouia amylolytica AD3</name>
    <dbReference type="NCBI Taxonomy" id="1286632"/>
    <lineage>
        <taxon>Bacteria</taxon>
        <taxon>Pseudomonadati</taxon>
        <taxon>Bacteroidota</taxon>
        <taxon>Flavobacteriia</taxon>
        <taxon>Flavobacteriales</taxon>
        <taxon>Flavobacteriaceae</taxon>
        <taxon>Zhouia</taxon>
    </lineage>
</organism>
<dbReference type="NCBIfam" id="TIGR04056">
    <property type="entry name" value="OMP_RagA_SusC"/>
    <property type="match status" value="1"/>
</dbReference>
<evidence type="ECO:0000256" key="2">
    <source>
        <dbReference type="ARBA" id="ARBA00022448"/>
    </source>
</evidence>
<dbReference type="GO" id="GO:0009279">
    <property type="term" value="C:cell outer membrane"/>
    <property type="evidence" value="ECO:0007669"/>
    <property type="project" value="UniProtKB-SubCell"/>
</dbReference>
<dbReference type="PROSITE" id="PS52016">
    <property type="entry name" value="TONB_DEPENDENT_REC_3"/>
    <property type="match status" value="1"/>
</dbReference>
<dbReference type="Gene3D" id="2.40.170.20">
    <property type="entry name" value="TonB-dependent receptor, beta-barrel domain"/>
    <property type="match status" value="1"/>
</dbReference>
<dbReference type="GO" id="GO:0044718">
    <property type="term" value="P:siderophore transmembrane transport"/>
    <property type="evidence" value="ECO:0007669"/>
    <property type="project" value="TreeGrafter"/>
</dbReference>
<evidence type="ECO:0000256" key="7">
    <source>
        <dbReference type="ARBA" id="ARBA00023237"/>
    </source>
</evidence>
<keyword evidence="7 8" id="KW-0998">Cell outer membrane</keyword>
<gene>
    <name evidence="11" type="ORF">P278_22460</name>
</gene>
<dbReference type="GO" id="GO:0015344">
    <property type="term" value="F:siderophore uptake transmembrane transporter activity"/>
    <property type="evidence" value="ECO:0007669"/>
    <property type="project" value="TreeGrafter"/>
</dbReference>
<reference evidence="11 12" key="2">
    <citation type="journal article" date="2016" name="Genome Announc.">
        <title>Draft Genome Sequence of Zhouia amylolytica AD3, Isolated from Tidal Flat Sediment.</title>
        <authorList>
            <person name="Jia B."/>
            <person name="Jin H.M."/>
            <person name="Lee H.J."/>
            <person name="Jeon C.O."/>
        </authorList>
    </citation>
    <scope>NUCLEOTIDE SEQUENCE [LARGE SCALE GENOMIC DNA]</scope>
    <source>
        <strain evidence="11 12">AD3</strain>
    </source>
</reference>
<dbReference type="InterPro" id="IPR008969">
    <property type="entry name" value="CarboxyPept-like_regulatory"/>
</dbReference>
<dbReference type="RefSeq" id="WP_038266603.1">
    <property type="nucleotide sequence ID" value="NZ_AYXY01000023.1"/>
</dbReference>
<dbReference type="InterPro" id="IPR012910">
    <property type="entry name" value="Plug_dom"/>
</dbReference>
<dbReference type="InterPro" id="IPR036942">
    <property type="entry name" value="Beta-barrel_TonB_sf"/>
</dbReference>
<keyword evidence="12" id="KW-1185">Reference proteome</keyword>
<sequence length="1036" mass="112161">MCKKLLPLMVFVFALCSQAILAQTKTVTGTVTDADDGSPLPGVNVILKGTSNGTSTDFDGNFNISNIPDNGVLVFSIIGYTSKEVAVQGMTSINVSLKESAEQLGEVVVTALGIQKEQKALGYSLTEVGGEELSTIKQTNAINALQGKVAGVNITQNATGAAGSSRVVIRGASSLTGNNQPLYVVDGVTISNENNGAAGLWGGSDGGDGISSLNPDDIESVSVLKGGAASALYGSRAANGVIVVTTKSGKQQEGFGVEISSQVTFDTVDTSLQDFQRQYGQGTQGRKPANEAEAFDLGLSSWGARLDGTDVVQWDGVERPYSYVGSNVDHFYRTGSTMINTVAMTNANENMNYRFSASNLDSDDIIPNADLNRKSFSINAGAVLNEKLTTQVNAKYIIENVHNRARLSDAPGNANFTVANLSPNVDVRFMDPGENPDGTERAYSSNTFSQNPYWAAYNFRNEDVQNRLIASSSIRYDILDWMYISGRAGVDHYTIRRTSVEPWGTAYIPLGAINENEIRYTQVDADLILGIEKDITDKFSTTAFVGANSNHVTQENLGQRGARFIVPGLEDVGNTENQSRSRSYGERKIGSLYGSVEVSYADMAYLTFTGRNDWFSTLSYPGKDTPNNDFYPSVNASFILSEAFDMPETINFLKLRGGYSEVSGGAQDPYGLALTYQIFGQGHQGQPLGAINGNSVPNPGLLPYRKKEFEVGLDVRLFSNRLKFDLAYYQNKTLNDIVPATASVFSGYATALSNLGEIENKGVEMLVTGVPVRTEDFRWSTSVNATFNEGTILSTNEDGTDISLGEPRTRNVEIKHIVGQPYGVIYGVSYVRDDSGNIVYDVTDDGIPLAQIGERKILGEGVPPWVLGWTNTFTYKDFSLNFLIDAKFGGQTFSGTNAVTYGNGLHKATLEGRENGLTVSGIDGETNQPFELTVAPENLQTYYGRISGIAEEFVDDADYIKFRQLSLSYSFPGSLLDKTFIQNASISLIAQNLFYINRSIDNIDPESAYNVGNAQGLEYFGLPATRSYGLNLNVKF</sequence>
<evidence type="ECO:0000256" key="1">
    <source>
        <dbReference type="ARBA" id="ARBA00004571"/>
    </source>
</evidence>
<evidence type="ECO:0000256" key="5">
    <source>
        <dbReference type="ARBA" id="ARBA00022729"/>
    </source>
</evidence>
<evidence type="ECO:0000313" key="12">
    <source>
        <dbReference type="Proteomes" id="UP000018850"/>
    </source>
</evidence>
<protein>
    <submittedName>
        <fullName evidence="11">TonB-linked outer membrane protein, SusC/RagA family</fullName>
    </submittedName>
</protein>
<dbReference type="InterPro" id="IPR039426">
    <property type="entry name" value="TonB-dep_rcpt-like"/>
</dbReference>
<dbReference type="Gene3D" id="2.170.130.10">
    <property type="entry name" value="TonB-dependent receptor, plug domain"/>
    <property type="match status" value="1"/>
</dbReference>
<dbReference type="InterPro" id="IPR023996">
    <property type="entry name" value="TonB-dep_OMP_SusC/RagA"/>
</dbReference>
<keyword evidence="2 8" id="KW-0813">Transport</keyword>
<dbReference type="EMBL" id="AYXY01000023">
    <property type="protein sequence ID" value="ETN94304.1"/>
    <property type="molecule type" value="Genomic_DNA"/>
</dbReference>
<evidence type="ECO:0000256" key="9">
    <source>
        <dbReference type="SAM" id="SignalP"/>
    </source>
</evidence>
<dbReference type="Pfam" id="PF13715">
    <property type="entry name" value="CarbopepD_reg_2"/>
    <property type="match status" value="1"/>
</dbReference>
<keyword evidence="3 8" id="KW-1134">Transmembrane beta strand</keyword>
<dbReference type="PANTHER" id="PTHR30069">
    <property type="entry name" value="TONB-DEPENDENT OUTER MEMBRANE RECEPTOR"/>
    <property type="match status" value="1"/>
</dbReference>
<accession>W2UK02</accession>
<dbReference type="NCBIfam" id="TIGR04057">
    <property type="entry name" value="SusC_RagA_signa"/>
    <property type="match status" value="1"/>
</dbReference>
<comment type="similarity">
    <text evidence="8">Belongs to the TonB-dependent receptor family.</text>
</comment>
<name>W2UK02_9FLAO</name>
<dbReference type="SUPFAM" id="SSF56935">
    <property type="entry name" value="Porins"/>
    <property type="match status" value="1"/>
</dbReference>
<dbReference type="PATRIC" id="fig|1286632.3.peg.2239"/>
<dbReference type="Gene3D" id="2.60.40.1120">
    <property type="entry name" value="Carboxypeptidase-like, regulatory domain"/>
    <property type="match status" value="1"/>
</dbReference>
<dbReference type="eggNOG" id="COG4771">
    <property type="taxonomic scope" value="Bacteria"/>
</dbReference>
<comment type="subcellular location">
    <subcellularLocation>
        <location evidence="1 8">Cell outer membrane</location>
        <topology evidence="1 8">Multi-pass membrane protein</topology>
    </subcellularLocation>
</comment>
<comment type="caution">
    <text evidence="11">The sequence shown here is derived from an EMBL/GenBank/DDBJ whole genome shotgun (WGS) entry which is preliminary data.</text>
</comment>
<feature type="signal peptide" evidence="9">
    <location>
        <begin position="1"/>
        <end position="22"/>
    </location>
</feature>
<feature type="domain" description="TonB-dependent receptor plug" evidence="10">
    <location>
        <begin position="120"/>
        <end position="241"/>
    </location>
</feature>
<evidence type="ECO:0000259" key="10">
    <source>
        <dbReference type="Pfam" id="PF07715"/>
    </source>
</evidence>
<proteinExistence type="inferred from homology"/>
<feature type="chain" id="PRO_5004825942" evidence="9">
    <location>
        <begin position="23"/>
        <end position="1036"/>
    </location>
</feature>
<dbReference type="Proteomes" id="UP000018850">
    <property type="component" value="Unassembled WGS sequence"/>
</dbReference>
<dbReference type="InterPro" id="IPR023997">
    <property type="entry name" value="TonB-dep_OMP_SusC/RagA_CS"/>
</dbReference>
<reference evidence="12" key="1">
    <citation type="submission" date="2013-11" db="EMBL/GenBank/DDBJ databases">
        <title>Draft genome sequence from a member of Zhouia, isolated tidal flat.</title>
        <authorList>
            <person name="Jin H."/>
            <person name="Jeon C.O."/>
        </authorList>
    </citation>
    <scope>NUCLEOTIDE SEQUENCE [LARGE SCALE GENOMIC DNA]</scope>
    <source>
        <strain evidence="12">AD3</strain>
    </source>
</reference>
<dbReference type="Pfam" id="PF07715">
    <property type="entry name" value="Plug"/>
    <property type="match status" value="1"/>
</dbReference>
<dbReference type="InterPro" id="IPR037066">
    <property type="entry name" value="Plug_dom_sf"/>
</dbReference>
<dbReference type="AlphaFoldDB" id="W2UK02"/>
<evidence type="ECO:0000256" key="4">
    <source>
        <dbReference type="ARBA" id="ARBA00022692"/>
    </source>
</evidence>
<dbReference type="STRING" id="376730.SAMN04487906_3277"/>